<dbReference type="eggNOG" id="COG0638">
    <property type="taxonomic scope" value="Bacteria"/>
</dbReference>
<dbReference type="SUPFAM" id="SSF56235">
    <property type="entry name" value="N-terminal nucleophile aminohydrolases (Ntn hydrolases)"/>
    <property type="match status" value="1"/>
</dbReference>
<dbReference type="STRING" id="1869.MB27_13945"/>
<name>A0A0A6ULB0_ACTUT</name>
<accession>A0A0A6ULB0</accession>
<dbReference type="EMBL" id="JRTT01000014">
    <property type="protein sequence ID" value="KHD76910.1"/>
    <property type="molecule type" value="Genomic_DNA"/>
</dbReference>
<keyword evidence="2" id="KW-1185">Reference proteome</keyword>
<evidence type="ECO:0000313" key="2">
    <source>
        <dbReference type="Proteomes" id="UP000054537"/>
    </source>
</evidence>
<dbReference type="OrthoDB" id="8354941at2"/>
<dbReference type="Proteomes" id="UP000054537">
    <property type="component" value="Unassembled WGS sequence"/>
</dbReference>
<comment type="caution">
    <text evidence="1">The sequence shown here is derived from an EMBL/GenBank/DDBJ whole genome shotgun (WGS) entry which is preliminary data.</text>
</comment>
<organism evidence="1 2">
    <name type="scientific">Actinoplanes utahensis</name>
    <dbReference type="NCBI Taxonomy" id="1869"/>
    <lineage>
        <taxon>Bacteria</taxon>
        <taxon>Bacillati</taxon>
        <taxon>Actinomycetota</taxon>
        <taxon>Actinomycetes</taxon>
        <taxon>Micromonosporales</taxon>
        <taxon>Micromonosporaceae</taxon>
        <taxon>Actinoplanes</taxon>
    </lineage>
</organism>
<dbReference type="RefSeq" id="WP_043524856.1">
    <property type="nucleotide sequence ID" value="NZ_BAABKU010000012.1"/>
</dbReference>
<dbReference type="InterPro" id="IPR029055">
    <property type="entry name" value="Ntn_hydrolases_N"/>
</dbReference>
<evidence type="ECO:0000313" key="1">
    <source>
        <dbReference type="EMBL" id="KHD76910.1"/>
    </source>
</evidence>
<proteinExistence type="predicted"/>
<reference evidence="1 2" key="1">
    <citation type="submission" date="2014-10" db="EMBL/GenBank/DDBJ databases">
        <title>Draft genome sequence of Actinoplanes utahensis NRRL 12052.</title>
        <authorList>
            <person name="Velasco-Bucheli B."/>
            <person name="del Cerro C."/>
            <person name="Hormigo D."/>
            <person name="Garcia J.L."/>
            <person name="Acebal C."/>
            <person name="Arroyo M."/>
            <person name="de la Mata I."/>
        </authorList>
    </citation>
    <scope>NUCLEOTIDE SEQUENCE [LARGE SCALE GENOMIC DNA]</scope>
    <source>
        <strain evidence="1 2">NRRL 12052</strain>
    </source>
</reference>
<sequence length="177" mass="18902">MTAIVGLTRGGSVFIGGDSAGLSGLSLAVRADTKVFRNGGYLFGFTSSFRMGQLIRYSLSLPDPGDDLDRFMVTTFVDTLRDCLKTGGWARKDEEQELGGTFLVGVRGRLFTVHDDYQVAKAADGYSAIGCGDQVALGALYATSGRGMRPRARIRLALGAAERFSAGVRGPFTCLRN</sequence>
<gene>
    <name evidence="1" type="ORF">MB27_13945</name>
</gene>
<dbReference type="AlphaFoldDB" id="A0A0A6ULB0"/>
<dbReference type="Gene3D" id="3.60.20.10">
    <property type="entry name" value="Glutamine Phosphoribosylpyrophosphate, subunit 1, domain 1"/>
    <property type="match status" value="1"/>
</dbReference>
<protein>
    <submittedName>
        <fullName evidence="1">Uncharacterized protein</fullName>
    </submittedName>
</protein>